<gene>
    <name evidence="16" type="ORF">SCF082_LOCUS7745</name>
</gene>
<keyword evidence="8" id="KW-1015">Disulfide bond</keyword>
<feature type="domain" description="Thioredoxin" evidence="15">
    <location>
        <begin position="2533"/>
        <end position="2664"/>
    </location>
</feature>
<evidence type="ECO:0000256" key="6">
    <source>
        <dbReference type="ARBA" id="ARBA00022737"/>
    </source>
</evidence>
<dbReference type="EC" id="5.3.4.1" evidence="4 12"/>
<evidence type="ECO:0000313" key="17">
    <source>
        <dbReference type="Proteomes" id="UP001642464"/>
    </source>
</evidence>
<dbReference type="InterPro" id="IPR013103">
    <property type="entry name" value="RVT_2"/>
</dbReference>
<comment type="catalytic activity">
    <reaction evidence="1 12">
        <text>Catalyzes the rearrangement of -S-S- bonds in proteins.</text>
        <dbReference type="EC" id="5.3.4.1"/>
    </reaction>
</comment>
<evidence type="ECO:0000256" key="4">
    <source>
        <dbReference type="ARBA" id="ARBA00012723"/>
    </source>
</evidence>
<keyword evidence="5" id="KW-0732">Signal</keyword>
<keyword evidence="10" id="KW-0676">Redox-active center</keyword>
<dbReference type="CDD" id="cd02981">
    <property type="entry name" value="PDI_b_family"/>
    <property type="match status" value="1"/>
</dbReference>
<dbReference type="SUPFAM" id="SSF53098">
    <property type="entry name" value="Ribonuclease H-like"/>
    <property type="match status" value="1"/>
</dbReference>
<dbReference type="PROSITE" id="PS00194">
    <property type="entry name" value="THIOREDOXIN_1"/>
    <property type="match status" value="2"/>
</dbReference>
<feature type="compositionally biased region" description="Basic and acidic residues" evidence="13">
    <location>
        <begin position="2665"/>
        <end position="2686"/>
    </location>
</feature>
<dbReference type="PROSITE" id="PS51352">
    <property type="entry name" value="THIOREDOXIN_2"/>
    <property type="match status" value="2"/>
</dbReference>
<evidence type="ECO:0000256" key="2">
    <source>
        <dbReference type="ARBA" id="ARBA00004319"/>
    </source>
</evidence>
<feature type="region of interest" description="Disordered" evidence="13">
    <location>
        <begin position="223"/>
        <end position="245"/>
    </location>
</feature>
<evidence type="ECO:0000256" key="7">
    <source>
        <dbReference type="ARBA" id="ARBA00022824"/>
    </source>
</evidence>
<dbReference type="InterPro" id="IPR005792">
    <property type="entry name" value="Prot_disulphide_isomerase"/>
</dbReference>
<keyword evidence="17" id="KW-1185">Reference proteome</keyword>
<evidence type="ECO:0000256" key="12">
    <source>
        <dbReference type="RuleBase" id="RU361130"/>
    </source>
</evidence>
<dbReference type="Pfam" id="PF07727">
    <property type="entry name" value="RVT_2"/>
    <property type="match status" value="1"/>
</dbReference>
<organism evidence="16 17">
    <name type="scientific">Durusdinium trenchii</name>
    <dbReference type="NCBI Taxonomy" id="1381693"/>
    <lineage>
        <taxon>Eukaryota</taxon>
        <taxon>Sar</taxon>
        <taxon>Alveolata</taxon>
        <taxon>Dinophyceae</taxon>
        <taxon>Suessiales</taxon>
        <taxon>Symbiodiniaceae</taxon>
        <taxon>Durusdinium</taxon>
    </lineage>
</organism>
<reference evidence="16 17" key="1">
    <citation type="submission" date="2024-02" db="EMBL/GenBank/DDBJ databases">
        <authorList>
            <person name="Chen Y."/>
            <person name="Shah S."/>
            <person name="Dougan E. K."/>
            <person name="Thang M."/>
            <person name="Chan C."/>
        </authorList>
    </citation>
    <scope>NUCLEOTIDE SEQUENCE [LARGE SCALE GENOMIC DNA]</scope>
</reference>
<dbReference type="SUPFAM" id="SSF52833">
    <property type="entry name" value="Thioredoxin-like"/>
    <property type="match status" value="3"/>
</dbReference>
<dbReference type="EMBL" id="CAXAMM010004413">
    <property type="protein sequence ID" value="CAK9003442.1"/>
    <property type="molecule type" value="Genomic_DNA"/>
</dbReference>
<dbReference type="NCBIfam" id="TIGR01126">
    <property type="entry name" value="pdi_dom"/>
    <property type="match status" value="1"/>
</dbReference>
<dbReference type="CDD" id="cd02961">
    <property type="entry name" value="PDI_a_family"/>
    <property type="match status" value="1"/>
</dbReference>
<feature type="domain" description="Integrase catalytic" evidence="14">
    <location>
        <begin position="815"/>
        <end position="987"/>
    </location>
</feature>
<evidence type="ECO:0000256" key="8">
    <source>
        <dbReference type="ARBA" id="ARBA00023157"/>
    </source>
</evidence>
<name>A0ABP0IN34_9DINO</name>
<comment type="subcellular location">
    <subcellularLocation>
        <location evidence="2">Endoplasmic reticulum lumen</location>
    </subcellularLocation>
</comment>
<dbReference type="InterPro" id="IPR036249">
    <property type="entry name" value="Thioredoxin-like_sf"/>
</dbReference>
<comment type="caution">
    <text evidence="16">The sequence shown here is derived from an EMBL/GenBank/DDBJ whole genome shotgun (WGS) entry which is preliminary data.</text>
</comment>
<dbReference type="Gene3D" id="3.40.30.10">
    <property type="entry name" value="Glutaredoxin"/>
    <property type="match status" value="3"/>
</dbReference>
<keyword evidence="9 12" id="KW-0413">Isomerase</keyword>
<dbReference type="InterPro" id="IPR012337">
    <property type="entry name" value="RNaseH-like_sf"/>
</dbReference>
<evidence type="ECO:0000256" key="5">
    <source>
        <dbReference type="ARBA" id="ARBA00022729"/>
    </source>
</evidence>
<feature type="compositionally biased region" description="Basic and acidic residues" evidence="13">
    <location>
        <begin position="664"/>
        <end position="675"/>
    </location>
</feature>
<feature type="region of interest" description="Disordered" evidence="13">
    <location>
        <begin position="617"/>
        <end position="726"/>
    </location>
</feature>
<proteinExistence type="inferred from homology"/>
<dbReference type="Gene3D" id="3.30.420.10">
    <property type="entry name" value="Ribonuclease H-like superfamily/Ribonuclease H"/>
    <property type="match status" value="1"/>
</dbReference>
<feature type="compositionally biased region" description="Polar residues" evidence="13">
    <location>
        <begin position="1277"/>
        <end position="1290"/>
    </location>
</feature>
<feature type="compositionally biased region" description="Low complexity" evidence="13">
    <location>
        <begin position="690"/>
        <end position="703"/>
    </location>
</feature>
<dbReference type="Proteomes" id="UP001642464">
    <property type="component" value="Unassembled WGS sequence"/>
</dbReference>
<keyword evidence="7" id="KW-0256">Endoplasmic reticulum</keyword>
<dbReference type="PROSITE" id="PS50994">
    <property type="entry name" value="INTEGRASE"/>
    <property type="match status" value="1"/>
</dbReference>
<keyword evidence="6" id="KW-0677">Repeat</keyword>
<dbReference type="CDD" id="cd02995">
    <property type="entry name" value="PDI_a_PDI_a'_C"/>
    <property type="match status" value="1"/>
</dbReference>
<comment type="similarity">
    <text evidence="3 11">Belongs to the protein disulfide isomerase family.</text>
</comment>
<sequence length="2686" mass="299642">MTAIRNDVPVIMASNRLDAWHQPQLEDLTRQCSLTLSKYRWCSLDITVNSRGHPSSVMHRVASKPAFRDTPCRCEPTAERVNDLAERSCTAQSRSDAEELFVQKMLTRATLLPAGRPAAAARSKSQTDGSVHMKQHVEQQNRAEDAYQVTVPEFVDPVHVETAHETRTALLDHDVHSKKCPCCDLSMPVELFFCQQCDTQLPDVATMSSSSFPTEERLAAAERKRLGHKPKKRKQEVEDHHDDCGDDVSILEKTLKKESFYEGYSSDDSETEPPSGLPSMLSCWHVRGSACNDPPEYTPNMFLACDVEEMLDILATKAPLNWPWGVELVEICGGQGLTSHILVKRRLRSGHNFELLTGTDLRQRRNQLKVLEYLKLSKPLVVLMAPICRPFSPLGRLNRVLNQDAWFESLHDAAPIAEFCGEVAMYQMRQQRHFAVEQPKGSTLFDMTPWPEVLEDPRVVSIVFDQCQVGLKTPYGPAKKPTELIASSEELLKPFVGKVCQGTHVHVPLTGQAASRAQVWPYEMCSRLAHGIERLVVSELKTIREDSIEPAFPAVAAGTDEGPPAEAEEDPDLKWRKCKGCLWRLQKQDPRHTRVPGECKHPHVKSVVYECEGCKAGRPRSHGSHTFDEKCRHSLTSSRTGVRKRPYARVPAEEEPTGGLKASDLGRADETRAEDMPDFEPPAPPREPESPIADPAASGSAPAGEIVPHEEGQDLQVARRGRGPDVEQRVRRTFKEGEAQTPNASDWSTFDVSTSLRGLKFADEAGQRRILRKLHIRWWHSSAGRMKSMLQRVGIPPEVLSRVDGIVDTCRICRQWTRPIADSVTSNRIVTGFNIEVEGDLIFYKHGRNQHIILHLVDRGTRWASACEIKDKSTAAILQGLDLWLSTFGPPQVLIFDGEKGLDDEESNMYFEIKGITKRTAAPAQHTRIVDRRTQVLRDCMHKIFSQLGEEGIAAPLSRVLSEAVYATNALTTVNGHSPFTAVLGRVPPLLPDAVIVADDTEGAPSSAHTHRLREIALQSIIEGTAQDRIKRALKTPTRMAGEELALDVGDPVEYYRPPEHKDASGWRGPATVIDLTRIEHGRIGVRTRADQIISCRVQDVRRWLAYLAHEMAELRSPNDSAQDLINDAVQRMKEGTVCNMMHVRKDDGTMTESPGLKSHKELYAAAMHVATTVFQLPDVTAVRCGRGIRNLAHYQGCTGSLVVYWLDAGTKALQFSTHESARISFVDLVGHRWKDCHFVQYIQTVSQEDWHLRSHESLNATQANQIASDVEVEIRSQTGHTPSARSRLSTIPEGSHEDAESSYITISQESLDEMFGITSACKTEEELEEAFVALQMHQDENTNPPMVQQLQSNAISLREAASLVEAELPSWTQVSANSEPVYMTTERLTDSIKFADHNAALDPDSDEVGPYVALEAYGHMAKVVDGLPREPQQGEHAEIRFYQAHTRKAVIDRNDDLLTDQEIRENAELVTQAILDELKTWQSFGCFERQPRAEATNLIDSKWVLKWKFKGDQRIIRARLCLRGFKEHQADDQNNSSPTATRLSQRLMVSEAALRPHWTLASCDVPKAFLQGVTYDELSQLTGRPLRNVSFEMIGEAVVCLRTLNGFQGFNPQLEVLKCLKPGTGCKDAPRAFNEKLRQVTTKYGFRSSYADSELEYLLGPDGQIRMLITKHVDDLKLCGAKEDIKDFVQHLSKTFGPISIDFNKFIFCGVLHEQDTRTGEISLSQQKFISAIRPMPIPSTTAEDGLLHEEERRHFLSLLMTIAYGLLTRPDLAVYLTALQRESHKAKLVHVRRLNLLVKWAQQNPRSLVYKPLDTYPTALVVFSDSGFQAKSTTDGLSVRGMLSIRMTKEDVTKLLSECAQPTEIKCHILEFTSKAQRHVTRSTFASEMFAATDSIDSGMLTRLSLHELHMGHLRDLEARKIMLGEMQSPIDLYCVIDALSVGKAAVAPVLKTPAECSLVVHLRWLRQLISLKSLSLIWCDTRDMLADGLTKGSVERSSLERAMKGSVLTQRPMAASTGTTEDFEEDPSDGVLGPSEQMPLPALGSTKLPFNALAAARHTCQLASRGGQETIVPPHLRRLMWLRWLGVIRGKSPRDWLQELRVHRAEFNQLLAEAGSSMRADRPTRVSGWVTNSRGGKPGPSHVFLPSFSLRFPEAFAVAAGATAAAESRQLLEQAAVVPTCGRWSHCVLLVASPCRSQPKRRRELTSMGVPCGVQALTGAVVALLAVVLAASEEVVTLTAANFDQHLQETKFVLAEFYAPWCGHCKKLAPELEKAAAALKTEGVSLAKVDATEEKELAKRFDVKGFPTLIWFESQKRGEYSGGRTTQTIVDWVRSMTGPAVIETSSPEPAGEKPQIILKDSTLQTVFEQLAKDNRRKGTFYYQKTGGPTVVLMTHKGEETVKYNGAMENASLSQFLSDHAMPFFGELNAETFDRYLEEGKGLVWSLFPAEPNADAAKAHRAKMIEVAKKVRGRYFVTYTDTEKFKDAIDSMLGVSKFPTIAVQAKAGDKKKYLYTGEMTSEKITGFIEDVDAKRVAPSFKSQPEPSGAEDVKVVVATTLKKEVFTPDRDVLLEVYAPWCGHCKKLEPEYVKLAKKIRKEELGDLITIAKIDGTANDSPVDELDWSSFPTIFFVKAGASNATLYDGERTAKGLWKYLRKHASKAQELRDRLERRKGSTKKGEEL</sequence>
<evidence type="ECO:0000256" key="13">
    <source>
        <dbReference type="SAM" id="MobiDB-lite"/>
    </source>
</evidence>
<dbReference type="InterPro" id="IPR013766">
    <property type="entry name" value="Thioredoxin_domain"/>
</dbReference>
<evidence type="ECO:0000256" key="11">
    <source>
        <dbReference type="RuleBase" id="RU004208"/>
    </source>
</evidence>
<feature type="region of interest" description="Disordered" evidence="13">
    <location>
        <begin position="2664"/>
        <end position="2686"/>
    </location>
</feature>
<dbReference type="Pfam" id="PF00085">
    <property type="entry name" value="Thioredoxin"/>
    <property type="match status" value="2"/>
</dbReference>
<feature type="region of interest" description="Disordered" evidence="13">
    <location>
        <begin position="114"/>
        <end position="143"/>
    </location>
</feature>
<feature type="domain" description="Thioredoxin" evidence="15">
    <location>
        <begin position="2219"/>
        <end position="2341"/>
    </location>
</feature>
<dbReference type="InterPro" id="IPR005788">
    <property type="entry name" value="PDI_thioredoxin-like_dom"/>
</dbReference>
<evidence type="ECO:0000259" key="14">
    <source>
        <dbReference type="PROSITE" id="PS50994"/>
    </source>
</evidence>
<feature type="compositionally biased region" description="Basic residues" evidence="13">
    <location>
        <begin position="225"/>
        <end position="234"/>
    </location>
</feature>
<dbReference type="PANTHER" id="PTHR18929">
    <property type="entry name" value="PROTEIN DISULFIDE ISOMERASE"/>
    <property type="match status" value="1"/>
</dbReference>
<feature type="region of interest" description="Disordered" evidence="13">
    <location>
        <begin position="2013"/>
        <end position="2032"/>
    </location>
</feature>
<dbReference type="InterPro" id="IPR036397">
    <property type="entry name" value="RNaseH_sf"/>
</dbReference>
<protein>
    <recommendedName>
        <fullName evidence="4 12">Protein disulfide-isomerase</fullName>
        <ecNumber evidence="4 12">5.3.4.1</ecNumber>
    </recommendedName>
</protein>
<evidence type="ECO:0000256" key="3">
    <source>
        <dbReference type="ARBA" id="ARBA00006347"/>
    </source>
</evidence>
<dbReference type="PANTHER" id="PTHR18929:SF246">
    <property type="entry name" value="PROTEIN DISULFIDE ISOMERASE-LIKE 1-4"/>
    <property type="match status" value="1"/>
</dbReference>
<dbReference type="NCBIfam" id="TIGR01130">
    <property type="entry name" value="ER_PDI_fam"/>
    <property type="match status" value="1"/>
</dbReference>
<dbReference type="CDD" id="cd02982">
    <property type="entry name" value="PDI_b'_family"/>
    <property type="match status" value="1"/>
</dbReference>
<dbReference type="Pfam" id="PF13848">
    <property type="entry name" value="Thioredoxin_6"/>
    <property type="match status" value="1"/>
</dbReference>
<accession>A0ABP0IN34</accession>
<evidence type="ECO:0000256" key="10">
    <source>
        <dbReference type="ARBA" id="ARBA00023284"/>
    </source>
</evidence>
<feature type="region of interest" description="Disordered" evidence="13">
    <location>
        <begin position="1277"/>
        <end position="1302"/>
    </location>
</feature>
<dbReference type="InterPro" id="IPR017937">
    <property type="entry name" value="Thioredoxin_CS"/>
</dbReference>
<evidence type="ECO:0000256" key="1">
    <source>
        <dbReference type="ARBA" id="ARBA00001182"/>
    </source>
</evidence>
<evidence type="ECO:0000259" key="15">
    <source>
        <dbReference type="PROSITE" id="PS51352"/>
    </source>
</evidence>
<evidence type="ECO:0000256" key="9">
    <source>
        <dbReference type="ARBA" id="ARBA00023235"/>
    </source>
</evidence>
<dbReference type="InterPro" id="IPR001584">
    <property type="entry name" value="Integrase_cat-core"/>
</dbReference>
<evidence type="ECO:0000313" key="16">
    <source>
        <dbReference type="EMBL" id="CAK9003442.1"/>
    </source>
</evidence>